<dbReference type="RefSeq" id="WP_085878024.1">
    <property type="nucleotide sequence ID" value="NZ_FWFZ01000004.1"/>
</dbReference>
<evidence type="ECO:0000259" key="12">
    <source>
        <dbReference type="Pfam" id="PF00892"/>
    </source>
</evidence>
<keyword evidence="5" id="KW-0441">Lipid A biosynthesis</keyword>
<evidence type="ECO:0000256" key="6">
    <source>
        <dbReference type="ARBA" id="ARBA00022692"/>
    </source>
</evidence>
<evidence type="ECO:0000256" key="8">
    <source>
        <dbReference type="ARBA" id="ARBA00022989"/>
    </source>
</evidence>
<evidence type="ECO:0000256" key="10">
    <source>
        <dbReference type="ARBA" id="ARBA00023136"/>
    </source>
</evidence>
<reference evidence="13 14" key="1">
    <citation type="submission" date="2017-03" db="EMBL/GenBank/DDBJ databases">
        <authorList>
            <person name="Afonso C.L."/>
            <person name="Miller P.J."/>
            <person name="Scott M.A."/>
            <person name="Spackman E."/>
            <person name="Goraichik I."/>
            <person name="Dimitrov K.M."/>
            <person name="Suarez D.L."/>
            <person name="Swayne D.E."/>
        </authorList>
    </citation>
    <scope>NUCLEOTIDE SEQUENCE [LARGE SCALE GENOMIC DNA]</scope>
    <source>
        <strain evidence="13 14">CECT 7023</strain>
    </source>
</reference>
<evidence type="ECO:0000256" key="9">
    <source>
        <dbReference type="ARBA" id="ARBA00023098"/>
    </source>
</evidence>
<evidence type="ECO:0000313" key="13">
    <source>
        <dbReference type="EMBL" id="SLN32336.1"/>
    </source>
</evidence>
<proteinExistence type="predicted"/>
<dbReference type="InterPro" id="IPR000620">
    <property type="entry name" value="EamA_dom"/>
</dbReference>
<gene>
    <name evidence="13" type="ORF">ROA7023_01122</name>
</gene>
<dbReference type="InterPro" id="IPR000390">
    <property type="entry name" value="Small_drug/metabolite_transptr"/>
</dbReference>
<dbReference type="OrthoDB" id="9783707at2"/>
<feature type="transmembrane region" description="Helical" evidence="11">
    <location>
        <begin position="234"/>
        <end position="254"/>
    </location>
</feature>
<protein>
    <submittedName>
        <fullName evidence="13">EamA-like transporter family protein</fullName>
    </submittedName>
</protein>
<keyword evidence="10 11" id="KW-0472">Membrane</keyword>
<dbReference type="Proteomes" id="UP000193900">
    <property type="component" value="Unassembled WGS sequence"/>
</dbReference>
<dbReference type="Pfam" id="PF00892">
    <property type="entry name" value="EamA"/>
    <property type="match status" value="1"/>
</dbReference>
<feature type="transmembrane region" description="Helical" evidence="11">
    <location>
        <begin position="209"/>
        <end position="228"/>
    </location>
</feature>
<keyword evidence="6 11" id="KW-0812">Transmembrane</keyword>
<dbReference type="Gene3D" id="1.10.3730.20">
    <property type="match status" value="2"/>
</dbReference>
<dbReference type="GO" id="GO:0009245">
    <property type="term" value="P:lipid A biosynthetic process"/>
    <property type="evidence" value="ECO:0007669"/>
    <property type="project" value="UniProtKB-KW"/>
</dbReference>
<feature type="domain" description="EamA" evidence="12">
    <location>
        <begin position="145"/>
        <end position="277"/>
    </location>
</feature>
<keyword evidence="8 11" id="KW-1133">Transmembrane helix</keyword>
<comment type="subcellular location">
    <subcellularLocation>
        <location evidence="1">Cell membrane</location>
        <topology evidence="1">Multi-pass membrane protein</topology>
    </subcellularLocation>
</comment>
<evidence type="ECO:0000256" key="1">
    <source>
        <dbReference type="ARBA" id="ARBA00004651"/>
    </source>
</evidence>
<dbReference type="SUPFAM" id="SSF103481">
    <property type="entry name" value="Multidrug resistance efflux transporter EmrE"/>
    <property type="match status" value="2"/>
</dbReference>
<dbReference type="AlphaFoldDB" id="A0A1Y5S6I0"/>
<accession>A0A1Y5S6I0</accession>
<evidence type="ECO:0000256" key="5">
    <source>
        <dbReference type="ARBA" id="ARBA00022556"/>
    </source>
</evidence>
<evidence type="ECO:0000256" key="4">
    <source>
        <dbReference type="ARBA" id="ARBA00022519"/>
    </source>
</evidence>
<evidence type="ECO:0000256" key="2">
    <source>
        <dbReference type="ARBA" id="ARBA00022475"/>
    </source>
</evidence>
<keyword evidence="3" id="KW-0444">Lipid biosynthesis</keyword>
<name>A0A1Y5S6I0_9RHOB</name>
<evidence type="ECO:0000256" key="3">
    <source>
        <dbReference type="ARBA" id="ARBA00022516"/>
    </source>
</evidence>
<dbReference type="GO" id="GO:0005886">
    <property type="term" value="C:plasma membrane"/>
    <property type="evidence" value="ECO:0007669"/>
    <property type="project" value="UniProtKB-SubCell"/>
</dbReference>
<dbReference type="GO" id="GO:0022857">
    <property type="term" value="F:transmembrane transporter activity"/>
    <property type="evidence" value="ECO:0007669"/>
    <property type="project" value="InterPro"/>
</dbReference>
<feature type="transmembrane region" description="Helical" evidence="11">
    <location>
        <begin position="117"/>
        <end position="136"/>
    </location>
</feature>
<dbReference type="PANTHER" id="PTHR30561">
    <property type="entry name" value="SMR FAMILY PROTON-DEPENDENT DRUG EFFLUX TRANSPORTER SUGE"/>
    <property type="match status" value="1"/>
</dbReference>
<dbReference type="GO" id="GO:0009103">
    <property type="term" value="P:lipopolysaccharide biosynthetic process"/>
    <property type="evidence" value="ECO:0007669"/>
    <property type="project" value="UniProtKB-KW"/>
</dbReference>
<feature type="transmembrane region" description="Helical" evidence="11">
    <location>
        <begin position="35"/>
        <end position="53"/>
    </location>
</feature>
<keyword evidence="2" id="KW-1003">Cell membrane</keyword>
<keyword evidence="9" id="KW-0443">Lipid metabolism</keyword>
<keyword evidence="14" id="KW-1185">Reference proteome</keyword>
<feature type="transmembrane region" description="Helical" evidence="11">
    <location>
        <begin position="173"/>
        <end position="193"/>
    </location>
</feature>
<organism evidence="13 14">
    <name type="scientific">Roseisalinus antarcticus</name>
    <dbReference type="NCBI Taxonomy" id="254357"/>
    <lineage>
        <taxon>Bacteria</taxon>
        <taxon>Pseudomonadati</taxon>
        <taxon>Pseudomonadota</taxon>
        <taxon>Alphaproteobacteria</taxon>
        <taxon>Rhodobacterales</taxon>
        <taxon>Roseobacteraceae</taxon>
        <taxon>Roseisalinus</taxon>
    </lineage>
</organism>
<evidence type="ECO:0000313" key="14">
    <source>
        <dbReference type="Proteomes" id="UP000193900"/>
    </source>
</evidence>
<feature type="transmembrane region" description="Helical" evidence="11">
    <location>
        <begin position="6"/>
        <end position="23"/>
    </location>
</feature>
<sequence length="282" mass="29363">MSTGVFLAVLGAAFLHASWNALIKGGRDKTLGMGALVLGHAPFALAILLVVPLPDPASLPHIAAGLVLHVGYQLCLLESYKIGDLTQVYPIARGTAPLLVALVSVTLLGVHLAPLELLAITVIAAGILSLALVRRADGQRNRAAALLAITTGGFIAGYSLVDGLGARAAGTALGYYAWLSVGNAILTAGYLAWRAPGTLRRIPTDGRRVFLLGGGASYIAYATVIWAFTQAPIALVTALRETSIVFALLLGTLFLRERLDLGKVLATTLTLLGAVLMRLGRL</sequence>
<evidence type="ECO:0000256" key="7">
    <source>
        <dbReference type="ARBA" id="ARBA00022985"/>
    </source>
</evidence>
<dbReference type="EMBL" id="FWFZ01000004">
    <property type="protein sequence ID" value="SLN32336.1"/>
    <property type="molecule type" value="Genomic_DNA"/>
</dbReference>
<feature type="transmembrane region" description="Helical" evidence="11">
    <location>
        <begin position="143"/>
        <end position="161"/>
    </location>
</feature>
<dbReference type="PANTHER" id="PTHR30561:SF9">
    <property type="entry name" value="4-AMINO-4-DEOXY-L-ARABINOSE-PHOSPHOUNDECAPRENOL FLIPPASE SUBUNIT ARNF-RELATED"/>
    <property type="match status" value="1"/>
</dbReference>
<keyword evidence="7" id="KW-0448">Lipopolysaccharide biosynthesis</keyword>
<evidence type="ECO:0000256" key="11">
    <source>
        <dbReference type="SAM" id="Phobius"/>
    </source>
</evidence>
<dbReference type="InterPro" id="IPR037185">
    <property type="entry name" value="EmrE-like"/>
</dbReference>
<keyword evidence="4" id="KW-0997">Cell inner membrane</keyword>